<dbReference type="Proteomes" id="UP000095286">
    <property type="component" value="Unplaced"/>
</dbReference>
<dbReference type="WBParaSite" id="RSKR_0000327700.1">
    <property type="protein sequence ID" value="RSKR_0000327700.1"/>
    <property type="gene ID" value="RSKR_0000327700"/>
</dbReference>
<organism evidence="1 2">
    <name type="scientific">Rhabditophanes sp. KR3021</name>
    <dbReference type="NCBI Taxonomy" id="114890"/>
    <lineage>
        <taxon>Eukaryota</taxon>
        <taxon>Metazoa</taxon>
        <taxon>Ecdysozoa</taxon>
        <taxon>Nematoda</taxon>
        <taxon>Chromadorea</taxon>
        <taxon>Rhabditida</taxon>
        <taxon>Tylenchina</taxon>
        <taxon>Panagrolaimomorpha</taxon>
        <taxon>Strongyloidoidea</taxon>
        <taxon>Alloionematidae</taxon>
        <taxon>Rhabditophanes</taxon>
    </lineage>
</organism>
<protein>
    <submittedName>
        <fullName evidence="2">Malate/lactate/ureidoglycolate dehydrogenase, LDH2 family</fullName>
    </submittedName>
</protein>
<name>A0AC35TR52_9BILA</name>
<evidence type="ECO:0000313" key="1">
    <source>
        <dbReference type="Proteomes" id="UP000095286"/>
    </source>
</evidence>
<sequence>MNLSREVVDYDKMVEFVVNSLISVGVAEDHAKVTAELLIEADLKGHYSHGVARLPFYIHDITNSLTEKHGLPSILKHKGGTAWVDGNNLLGAVVGKFCMEKAIELAQIHGLGMVTVKHSNHFGICSYYSEMASAAGLIGMAFTNTSPCAFHCNASERAIGSNPISFAAPAKGSDKFSLDMATTTVAYGKIEVVQRKGIDVIPHSWGANENGQESKSATEVLDKGGLMPLGGKMETGGYKGTGLAMMVEILCGVISGASFGKNIRQWQNDVTGSADLGQCFLVIDPECFAPCFSDRLQEYINETRNLETMSDTPIMVAGKFL</sequence>
<accession>A0AC35TR52</accession>
<proteinExistence type="predicted"/>
<reference evidence="2" key="1">
    <citation type="submission" date="2016-11" db="UniProtKB">
        <authorList>
            <consortium name="WormBaseParasite"/>
        </authorList>
    </citation>
    <scope>IDENTIFICATION</scope>
    <source>
        <strain evidence="2">KR3021</strain>
    </source>
</reference>
<evidence type="ECO:0000313" key="2">
    <source>
        <dbReference type="WBParaSite" id="RSKR_0000327700.1"/>
    </source>
</evidence>